<protein>
    <submittedName>
        <fullName evidence="1">Uncharacterized protein</fullName>
    </submittedName>
</protein>
<organism evidence="1 2">
    <name type="scientific">Chloracidobacterium sp. N</name>
    <dbReference type="NCBI Taxonomy" id="2821540"/>
    <lineage>
        <taxon>Bacteria</taxon>
        <taxon>Pseudomonadati</taxon>
        <taxon>Acidobacteriota</taxon>
        <taxon>Terriglobia</taxon>
        <taxon>Terriglobales</taxon>
        <taxon>Acidobacteriaceae</taxon>
        <taxon>Chloracidobacterium</taxon>
        <taxon>Chloracidobacterium aggregatum</taxon>
    </lineage>
</organism>
<dbReference type="Pfam" id="PF17653">
    <property type="entry name" value="DUF5522"/>
    <property type="match status" value="1"/>
</dbReference>
<dbReference type="RefSeq" id="WP_211422410.1">
    <property type="nucleotide sequence ID" value="NZ_CP072642.1"/>
</dbReference>
<dbReference type="EMBL" id="CP072642">
    <property type="protein sequence ID" value="QUV94095.1"/>
    <property type="molecule type" value="Genomic_DNA"/>
</dbReference>
<accession>A0ABX8B2Y9</accession>
<dbReference type="Proteomes" id="UP000677668">
    <property type="component" value="Chromosome 1"/>
</dbReference>
<evidence type="ECO:0000313" key="2">
    <source>
        <dbReference type="Proteomes" id="UP000677668"/>
    </source>
</evidence>
<dbReference type="InterPro" id="IPR040807">
    <property type="entry name" value="DUF5522"/>
</dbReference>
<proteinExistence type="predicted"/>
<name>A0ABX8B2Y9_9BACT</name>
<sequence>MALIEGDDYYLENGCYVFTARYLLARGRCCGSGCRHCPYRDQPASRQPQRELSTPAHDQPAYAVNWASRHGSK</sequence>
<reference evidence="1 2" key="1">
    <citation type="submission" date="2021-03" db="EMBL/GenBank/DDBJ databases">
        <title>Genomic and phenotypic characterization of Chloracidobacterium isolates provides evidence for multiple species.</title>
        <authorList>
            <person name="Saini M.K."/>
            <person name="Costas A.M.G."/>
            <person name="Tank M."/>
            <person name="Bryant D.A."/>
        </authorList>
    </citation>
    <scope>NUCLEOTIDE SEQUENCE [LARGE SCALE GENOMIC DNA]</scope>
    <source>
        <strain evidence="1 2">N</strain>
    </source>
</reference>
<keyword evidence="2" id="KW-1185">Reference proteome</keyword>
<gene>
    <name evidence="1" type="ORF">J8C05_01155</name>
</gene>
<evidence type="ECO:0000313" key="1">
    <source>
        <dbReference type="EMBL" id="QUV94095.1"/>
    </source>
</evidence>